<dbReference type="PANTHER" id="PTHR11552:SF201">
    <property type="entry name" value="GLUCOSE-METHANOL-CHOLINE OXIDOREDUCTASE N-TERMINAL DOMAIN-CONTAINING PROTEIN"/>
    <property type="match status" value="1"/>
</dbReference>
<dbReference type="InterPro" id="IPR027424">
    <property type="entry name" value="Glucose_Oxidase_domain_2"/>
</dbReference>
<gene>
    <name evidence="12" type="primary">GOX</name>
    <name evidence="12" type="ORF">LSUB1_G002059</name>
</gene>
<evidence type="ECO:0000256" key="7">
    <source>
        <dbReference type="PIRSR" id="PIRSR000137-2"/>
    </source>
</evidence>
<sequence length="591" mass="63464">MLNRTTSALLACSFIATLFCLSNATPNDNFDFIIIGGGTAGLTLANRLTELPHITVAVIEAGDKVLNNSNVTDTDKFTAALGTPIDWQYESTNQTYAAGQTISCSAGKALGGTSTINGMTWVRGEKSQIDSWETIGNEGWSWDELFPYYKKSENFIVPSPAQVAAGVSYDDADHGESGPLKVGYHPELQNGSLHGLVEAAWKSLGIPSTIDANGGDVRGFTVEQQTLDPDANIREDAARAFYYPFQNRTNLHIYLNTTAIKVIWTSDGGDAVADGVEVTSSNGTVSTINARREVILSAGSLRSPAILELSGVGNPSILDKLGISSKIVLPGVGENLIDQPNNAIVYNSSTTFNGTTGYLTYATATDFHMNQPNDDDIPIWAEQVAAANNHAVNASSLKYLFKVQSELLKSVANAEVFLSTGKGIGLPPSGFLATAFWLLMPFSRGSVHISSLDPLVYPIINPNYFLVDYDLKTQVAITKWVREFWMTAPMSILASEISPGYTTLPANATEAQYTEWVKTSFSSNSHSLGTAAMMPRKLGGVVDNTLKVYGTANLRVVDASIIPFQISGHLTATIYAIAEKAADLIKAEIKQ</sequence>
<feature type="domain" description="Glucose-methanol-choline oxidoreductase N-terminal" evidence="10">
    <location>
        <begin position="107"/>
        <end position="130"/>
    </location>
</feature>
<evidence type="ECO:0000313" key="13">
    <source>
        <dbReference type="Proteomes" id="UP000462212"/>
    </source>
</evidence>
<dbReference type="Gene3D" id="4.10.450.10">
    <property type="entry name" value="Glucose Oxidase, domain 2"/>
    <property type="match status" value="1"/>
</dbReference>
<keyword evidence="3 8" id="KW-0285">Flavoprotein</keyword>
<feature type="active site" description="Proton acceptor" evidence="6">
    <location>
        <position position="569"/>
    </location>
</feature>
<organism evidence="12 13">
    <name type="scientific">Lachnellula subtilissima</name>
    <dbReference type="NCBI Taxonomy" id="602034"/>
    <lineage>
        <taxon>Eukaryota</taxon>
        <taxon>Fungi</taxon>
        <taxon>Dikarya</taxon>
        <taxon>Ascomycota</taxon>
        <taxon>Pezizomycotina</taxon>
        <taxon>Leotiomycetes</taxon>
        <taxon>Helotiales</taxon>
        <taxon>Lachnaceae</taxon>
        <taxon>Lachnellula</taxon>
    </lineage>
</organism>
<dbReference type="EMBL" id="QGMJ01000039">
    <property type="protein sequence ID" value="TVY44396.1"/>
    <property type="molecule type" value="Genomic_DNA"/>
</dbReference>
<evidence type="ECO:0000259" key="11">
    <source>
        <dbReference type="PROSITE" id="PS00624"/>
    </source>
</evidence>
<feature type="binding site" evidence="7">
    <location>
        <position position="113"/>
    </location>
    <ligand>
        <name>FAD</name>
        <dbReference type="ChEBI" id="CHEBI:57692"/>
    </ligand>
</feature>
<keyword evidence="4 7" id="KW-0274">FAD</keyword>
<evidence type="ECO:0000256" key="3">
    <source>
        <dbReference type="ARBA" id="ARBA00022630"/>
    </source>
</evidence>
<evidence type="ECO:0000256" key="1">
    <source>
        <dbReference type="ARBA" id="ARBA00001974"/>
    </source>
</evidence>
<dbReference type="SUPFAM" id="SSF54373">
    <property type="entry name" value="FAD-linked reductases, C-terminal domain"/>
    <property type="match status" value="1"/>
</dbReference>
<feature type="domain" description="Glucose-methanol-choline oxidoreductase N-terminal" evidence="11">
    <location>
        <begin position="299"/>
        <end position="313"/>
    </location>
</feature>
<dbReference type="Pfam" id="PF00732">
    <property type="entry name" value="GMC_oxred_N"/>
    <property type="match status" value="1"/>
</dbReference>
<evidence type="ECO:0000256" key="2">
    <source>
        <dbReference type="ARBA" id="ARBA00010790"/>
    </source>
</evidence>
<evidence type="ECO:0000256" key="6">
    <source>
        <dbReference type="PIRSR" id="PIRSR000137-1"/>
    </source>
</evidence>
<name>A0A8H8UHR5_9HELO</name>
<reference evidence="12 13" key="1">
    <citation type="submission" date="2018-05" db="EMBL/GenBank/DDBJ databases">
        <title>Genome sequencing and assembly of the regulated plant pathogen Lachnellula willkommii and related sister species for the development of diagnostic species identification markers.</title>
        <authorList>
            <person name="Giroux E."/>
            <person name="Bilodeau G."/>
        </authorList>
    </citation>
    <scope>NUCLEOTIDE SEQUENCE [LARGE SCALE GENOMIC DNA]</scope>
    <source>
        <strain evidence="12 13">CBS 197.66</strain>
    </source>
</reference>
<dbReference type="InterPro" id="IPR007867">
    <property type="entry name" value="GMC_OxRtase_C"/>
</dbReference>
<dbReference type="Gene3D" id="3.50.50.60">
    <property type="entry name" value="FAD/NAD(P)-binding domain"/>
    <property type="match status" value="1"/>
</dbReference>
<dbReference type="Pfam" id="PF05199">
    <property type="entry name" value="GMC_oxred_C"/>
    <property type="match status" value="1"/>
</dbReference>
<feature type="chain" id="PRO_5034731284" evidence="9">
    <location>
        <begin position="25"/>
        <end position="591"/>
    </location>
</feature>
<keyword evidence="13" id="KW-1185">Reference proteome</keyword>
<feature type="signal peptide" evidence="9">
    <location>
        <begin position="1"/>
        <end position="24"/>
    </location>
</feature>
<dbReference type="AlphaFoldDB" id="A0A8H8UHR5"/>
<dbReference type="OrthoDB" id="269227at2759"/>
<dbReference type="PROSITE" id="PS00623">
    <property type="entry name" value="GMC_OXRED_1"/>
    <property type="match status" value="1"/>
</dbReference>
<dbReference type="GO" id="GO:0050660">
    <property type="term" value="F:flavin adenine dinucleotide binding"/>
    <property type="evidence" value="ECO:0007669"/>
    <property type="project" value="InterPro"/>
</dbReference>
<dbReference type="InterPro" id="IPR000172">
    <property type="entry name" value="GMC_OxRdtase_N"/>
</dbReference>
<dbReference type="PIRSF" id="PIRSF000137">
    <property type="entry name" value="Alcohol_oxidase"/>
    <property type="match status" value="1"/>
</dbReference>
<comment type="similarity">
    <text evidence="2 8">Belongs to the GMC oxidoreductase family.</text>
</comment>
<dbReference type="Proteomes" id="UP000462212">
    <property type="component" value="Unassembled WGS sequence"/>
</dbReference>
<evidence type="ECO:0000259" key="10">
    <source>
        <dbReference type="PROSITE" id="PS00623"/>
    </source>
</evidence>
<evidence type="ECO:0000256" key="4">
    <source>
        <dbReference type="ARBA" id="ARBA00022827"/>
    </source>
</evidence>
<keyword evidence="5" id="KW-0560">Oxidoreductase</keyword>
<comment type="cofactor">
    <cofactor evidence="1 7">
        <name>FAD</name>
        <dbReference type="ChEBI" id="CHEBI:57692"/>
    </cofactor>
</comment>
<dbReference type="InterPro" id="IPR012132">
    <property type="entry name" value="GMC_OxRdtase"/>
</dbReference>
<proteinExistence type="inferred from homology"/>
<evidence type="ECO:0000256" key="8">
    <source>
        <dbReference type="RuleBase" id="RU003968"/>
    </source>
</evidence>
<keyword evidence="9" id="KW-0732">Signal</keyword>
<accession>A0A8H8UHR5</accession>
<evidence type="ECO:0000256" key="9">
    <source>
        <dbReference type="SAM" id="SignalP"/>
    </source>
</evidence>
<dbReference type="Gene3D" id="3.30.560.10">
    <property type="entry name" value="Glucose Oxidase, domain 3"/>
    <property type="match status" value="1"/>
</dbReference>
<protein>
    <submittedName>
        <fullName evidence="12">Glucose oxidase</fullName>
    </submittedName>
</protein>
<dbReference type="PANTHER" id="PTHR11552">
    <property type="entry name" value="GLUCOSE-METHANOL-CHOLINE GMC OXIDOREDUCTASE"/>
    <property type="match status" value="1"/>
</dbReference>
<feature type="active site" description="Proton donor" evidence="6">
    <location>
        <position position="526"/>
    </location>
</feature>
<dbReference type="PROSITE" id="PS00624">
    <property type="entry name" value="GMC_OXRED_2"/>
    <property type="match status" value="1"/>
</dbReference>
<dbReference type="InterPro" id="IPR036188">
    <property type="entry name" value="FAD/NAD-bd_sf"/>
</dbReference>
<dbReference type="SMR" id="A0A8H8UHR5"/>
<dbReference type="GO" id="GO:0016614">
    <property type="term" value="F:oxidoreductase activity, acting on CH-OH group of donors"/>
    <property type="evidence" value="ECO:0007669"/>
    <property type="project" value="InterPro"/>
</dbReference>
<evidence type="ECO:0000256" key="5">
    <source>
        <dbReference type="ARBA" id="ARBA00023002"/>
    </source>
</evidence>
<evidence type="ECO:0000313" key="12">
    <source>
        <dbReference type="EMBL" id="TVY44396.1"/>
    </source>
</evidence>
<dbReference type="SUPFAM" id="SSF51905">
    <property type="entry name" value="FAD/NAD(P)-binding domain"/>
    <property type="match status" value="1"/>
</dbReference>
<comment type="caution">
    <text evidence="12">The sequence shown here is derived from an EMBL/GenBank/DDBJ whole genome shotgun (WGS) entry which is preliminary data.</text>
</comment>